<evidence type="ECO:0000313" key="1">
    <source>
        <dbReference type="EMBL" id="XCD04292.1"/>
    </source>
</evidence>
<accession>A0AAU8AYB4</accession>
<protein>
    <submittedName>
        <fullName evidence="1">Major capsid protein</fullName>
    </submittedName>
</protein>
<dbReference type="SUPFAM" id="SSF56563">
    <property type="entry name" value="Major capsid protein gp5"/>
    <property type="match status" value="1"/>
</dbReference>
<dbReference type="CDD" id="cd12215">
    <property type="entry name" value="ChiC_BD"/>
    <property type="match status" value="1"/>
</dbReference>
<proteinExistence type="predicted"/>
<organism evidence="1">
    <name type="scientific">Dulem virus 37</name>
    <dbReference type="NCBI Taxonomy" id="3145755"/>
    <lineage>
        <taxon>Viruses</taxon>
        <taxon>Duplodnaviria</taxon>
        <taxon>Heunggongvirae</taxon>
        <taxon>Uroviricota</taxon>
        <taxon>Caudoviricetes</taxon>
    </lineage>
</organism>
<reference evidence="1" key="1">
    <citation type="submission" date="2024-03" db="EMBL/GenBank/DDBJ databases">
        <title>Diverse circular DNA viruses in blood, oral, and fecal samples of captive lemurs.</title>
        <authorList>
            <person name="Paietta E.N."/>
            <person name="Kraberger S."/>
            <person name="Lund M.C."/>
            <person name="Custer J.M."/>
            <person name="Vargas K.M."/>
            <person name="Ehmke E.E."/>
            <person name="Yoder A.D."/>
            <person name="Varsani A."/>
        </authorList>
    </citation>
    <scope>NUCLEOTIDE SEQUENCE</scope>
    <source>
        <strain evidence="1">Duke_22FF_208</strain>
    </source>
</reference>
<name>A0AAU8AYB4_9CAUD</name>
<sequence>MPTNEQIIKAAGITTGDVTYGLLNSEQARTFIKQTFEATPLSPLVRHEMRRAKTGEIDKIGIASRILRKKVENVDANADGSVPTIDPATGQITGYRAKPNYSQVPYATTAVRLPWEISEETLRENIEGEGLEATITNLMTTQLGIDMEDLYLNGDESMGNAAAFSTTTAYNAGDTCIYDGKVYAFTAAHAAGAWTGTDAVEVADASDINFLYINDGWIKQISNGGHVYDASGDTSMSLDMFYGGLQAIPNKYNNGKLRWLMSPHRAQQWELFLLNQGLNAGANFPDSLYKSPASIPTVSVPRMPDDKIILADPQNLIVVNTYDVKIRKTTEGKEAIMADKRFYVVHLDFDAIIEELDATAIITGIA</sequence>
<dbReference type="EMBL" id="PP511443">
    <property type="protein sequence ID" value="XCD04292.1"/>
    <property type="molecule type" value="Genomic_DNA"/>
</dbReference>